<gene>
    <name evidence="2" type="ORF">EDB81DRAFT_887738</name>
</gene>
<dbReference type="SUPFAM" id="SSF53335">
    <property type="entry name" value="S-adenosyl-L-methionine-dependent methyltransferases"/>
    <property type="match status" value="1"/>
</dbReference>
<dbReference type="PANTHER" id="PTHR34203">
    <property type="entry name" value="METHYLTRANSFERASE, FKBM FAMILY PROTEIN"/>
    <property type="match status" value="1"/>
</dbReference>
<dbReference type="NCBIfam" id="TIGR01444">
    <property type="entry name" value="fkbM_fam"/>
    <property type="match status" value="1"/>
</dbReference>
<evidence type="ECO:0000313" key="2">
    <source>
        <dbReference type="EMBL" id="KAH7133929.1"/>
    </source>
</evidence>
<dbReference type="EMBL" id="JAGMUV010000015">
    <property type="protein sequence ID" value="KAH7133929.1"/>
    <property type="molecule type" value="Genomic_DNA"/>
</dbReference>
<comment type="caution">
    <text evidence="2">The sequence shown here is derived from an EMBL/GenBank/DDBJ whole genome shotgun (WGS) entry which is preliminary data.</text>
</comment>
<evidence type="ECO:0000313" key="3">
    <source>
        <dbReference type="Proteomes" id="UP000738349"/>
    </source>
</evidence>
<dbReference type="Gene3D" id="3.40.50.150">
    <property type="entry name" value="Vaccinia Virus protein VP39"/>
    <property type="match status" value="1"/>
</dbReference>
<dbReference type="InterPro" id="IPR029063">
    <property type="entry name" value="SAM-dependent_MTases_sf"/>
</dbReference>
<keyword evidence="3" id="KW-1185">Reference proteome</keyword>
<evidence type="ECO:0000259" key="1">
    <source>
        <dbReference type="Pfam" id="PF05050"/>
    </source>
</evidence>
<dbReference type="AlphaFoldDB" id="A0A9P9E7F7"/>
<dbReference type="Proteomes" id="UP000738349">
    <property type="component" value="Unassembled WGS sequence"/>
</dbReference>
<name>A0A9P9E7F7_9HYPO</name>
<dbReference type="PANTHER" id="PTHR34203:SF15">
    <property type="entry name" value="SLL1173 PROTEIN"/>
    <property type="match status" value="1"/>
</dbReference>
<sequence>MSVQLLEIPGGISFYHTSEEESRWLYDEIVKDHCYDIGQLPSDPFIIDIGANIGLYCLYIKKTYPAAQILAFEPAPESVSILRQNLALHKISGVETHTCALGSKTDTQILTFFPNTPSNATLFSDEKDKYLDLIANEVSQDIADRMSHGARQYPVSVKRLSQFLQGRVDFQKIDLIKIDVEGGELEVLRGIDDEHWPLIQNIVMEVWDSSGQLGDAEKFLTTKGFIVESALVPWINGRAETLKMYMVKARRSILNAK</sequence>
<accession>A0A9P9E7F7</accession>
<feature type="domain" description="Methyltransferase FkbM" evidence="1">
    <location>
        <begin position="48"/>
        <end position="225"/>
    </location>
</feature>
<proteinExistence type="predicted"/>
<reference evidence="2" key="1">
    <citation type="journal article" date="2021" name="Nat. Commun.">
        <title>Genetic determinants of endophytism in the Arabidopsis root mycobiome.</title>
        <authorList>
            <person name="Mesny F."/>
            <person name="Miyauchi S."/>
            <person name="Thiergart T."/>
            <person name="Pickel B."/>
            <person name="Atanasova L."/>
            <person name="Karlsson M."/>
            <person name="Huettel B."/>
            <person name="Barry K.W."/>
            <person name="Haridas S."/>
            <person name="Chen C."/>
            <person name="Bauer D."/>
            <person name="Andreopoulos W."/>
            <person name="Pangilinan J."/>
            <person name="LaButti K."/>
            <person name="Riley R."/>
            <person name="Lipzen A."/>
            <person name="Clum A."/>
            <person name="Drula E."/>
            <person name="Henrissat B."/>
            <person name="Kohler A."/>
            <person name="Grigoriev I.V."/>
            <person name="Martin F.M."/>
            <person name="Hacquard S."/>
        </authorList>
    </citation>
    <scope>NUCLEOTIDE SEQUENCE</scope>
    <source>
        <strain evidence="2">MPI-CAGE-AT-0147</strain>
    </source>
</reference>
<protein>
    <submittedName>
        <fullName evidence="2">O-methyltransferase</fullName>
    </submittedName>
</protein>
<organism evidence="2 3">
    <name type="scientific">Dactylonectria macrodidyma</name>
    <dbReference type="NCBI Taxonomy" id="307937"/>
    <lineage>
        <taxon>Eukaryota</taxon>
        <taxon>Fungi</taxon>
        <taxon>Dikarya</taxon>
        <taxon>Ascomycota</taxon>
        <taxon>Pezizomycotina</taxon>
        <taxon>Sordariomycetes</taxon>
        <taxon>Hypocreomycetidae</taxon>
        <taxon>Hypocreales</taxon>
        <taxon>Nectriaceae</taxon>
        <taxon>Dactylonectria</taxon>
    </lineage>
</organism>
<dbReference type="Pfam" id="PF05050">
    <property type="entry name" value="Methyltransf_21"/>
    <property type="match status" value="1"/>
</dbReference>
<dbReference type="OrthoDB" id="5835829at2759"/>
<dbReference type="InterPro" id="IPR052514">
    <property type="entry name" value="SAM-dependent_MTase"/>
</dbReference>
<dbReference type="InterPro" id="IPR006342">
    <property type="entry name" value="FkbM_mtfrase"/>
</dbReference>